<evidence type="ECO:0000256" key="5">
    <source>
        <dbReference type="ARBA" id="ARBA00023136"/>
    </source>
</evidence>
<gene>
    <name evidence="8" type="ORF">UFOPK3879_00316</name>
</gene>
<evidence type="ECO:0000259" key="7">
    <source>
        <dbReference type="Pfam" id="PF02608"/>
    </source>
</evidence>
<keyword evidence="5" id="KW-0472">Membrane</keyword>
<dbReference type="AlphaFoldDB" id="A0A6J7KL59"/>
<name>A0A6J7KL59_9ZZZZ</name>
<evidence type="ECO:0000256" key="3">
    <source>
        <dbReference type="ARBA" id="ARBA00022475"/>
    </source>
</evidence>
<evidence type="ECO:0000256" key="1">
    <source>
        <dbReference type="ARBA" id="ARBA00004193"/>
    </source>
</evidence>
<dbReference type="CDD" id="cd06354">
    <property type="entry name" value="PBP1_PrnA-like"/>
    <property type="match status" value="1"/>
</dbReference>
<keyword evidence="3" id="KW-1003">Cell membrane</keyword>
<dbReference type="PANTHER" id="PTHR34296">
    <property type="entry name" value="TRANSCRIPTIONAL ACTIVATOR PROTEIN MED"/>
    <property type="match status" value="1"/>
</dbReference>
<dbReference type="GO" id="GO:0005886">
    <property type="term" value="C:plasma membrane"/>
    <property type="evidence" value="ECO:0007669"/>
    <property type="project" value="UniProtKB-SubCell"/>
</dbReference>
<accession>A0A6J7KL59</accession>
<dbReference type="InterPro" id="IPR050957">
    <property type="entry name" value="BMP_lipoprotein"/>
</dbReference>
<sequence length="365" mass="37425">MDALEGEKTMRKQTLKGLAVGLVAVFALAACGSSSSTSDTVAADTTVAADAPGTGMKIGLLYDITGRGDKSFNDAAAMGYDKAMAEFSGATFTESAPTGDEDRPERLKTLIEAGNGLIVCVGFLWTKDCGEAAVAHPEISFAIIDDIIDSPNAASLLFSEEQGSYLVGYAAALKSTSGKLGFIGGVRTDGIGKFEAGFKQGALAANPSATIEVKYATEPPDFSGFNDPAKGKTIAAAMYKSGIDVIYHAAGGTGAGLFAAAMESGKAAGEIWAIGVDSDQYNSVAAENGQEYILTSMLKRVDVATYEAMKAYINGAPLSGINRYDASTDGVGYSASNAAIADIADKLEAVKADIVSGTVVVTDKP</sequence>
<proteinExistence type="inferred from homology"/>
<dbReference type="SUPFAM" id="SSF53822">
    <property type="entry name" value="Periplasmic binding protein-like I"/>
    <property type="match status" value="1"/>
</dbReference>
<dbReference type="Gene3D" id="3.40.50.2300">
    <property type="match status" value="2"/>
</dbReference>
<dbReference type="PANTHER" id="PTHR34296:SF2">
    <property type="entry name" value="ABC TRANSPORTER GUANOSINE-BINDING PROTEIN NUPN"/>
    <property type="match status" value="1"/>
</dbReference>
<dbReference type="InterPro" id="IPR028082">
    <property type="entry name" value="Peripla_BP_I"/>
</dbReference>
<dbReference type="Pfam" id="PF02608">
    <property type="entry name" value="Bmp"/>
    <property type="match status" value="1"/>
</dbReference>
<evidence type="ECO:0000256" key="2">
    <source>
        <dbReference type="ARBA" id="ARBA00008610"/>
    </source>
</evidence>
<evidence type="ECO:0000256" key="4">
    <source>
        <dbReference type="ARBA" id="ARBA00022729"/>
    </source>
</evidence>
<comment type="similarity">
    <text evidence="2">Belongs to the BMP lipoprotein family.</text>
</comment>
<reference evidence="8" key="1">
    <citation type="submission" date="2020-05" db="EMBL/GenBank/DDBJ databases">
        <authorList>
            <person name="Chiriac C."/>
            <person name="Salcher M."/>
            <person name="Ghai R."/>
            <person name="Kavagutti S V."/>
        </authorList>
    </citation>
    <scope>NUCLEOTIDE SEQUENCE</scope>
</reference>
<protein>
    <submittedName>
        <fullName evidence="8">Unannotated protein</fullName>
    </submittedName>
</protein>
<dbReference type="InterPro" id="IPR003760">
    <property type="entry name" value="PnrA-like"/>
</dbReference>
<keyword evidence="4" id="KW-0732">Signal</keyword>
<feature type="domain" description="ABC transporter substrate-binding protein PnrA-like" evidence="7">
    <location>
        <begin position="66"/>
        <end position="362"/>
    </location>
</feature>
<comment type="subcellular location">
    <subcellularLocation>
        <location evidence="1">Cell membrane</location>
        <topology evidence="1">Lipid-anchor</topology>
    </subcellularLocation>
</comment>
<evidence type="ECO:0000256" key="6">
    <source>
        <dbReference type="ARBA" id="ARBA00023288"/>
    </source>
</evidence>
<organism evidence="8">
    <name type="scientific">freshwater metagenome</name>
    <dbReference type="NCBI Taxonomy" id="449393"/>
    <lineage>
        <taxon>unclassified sequences</taxon>
        <taxon>metagenomes</taxon>
        <taxon>ecological metagenomes</taxon>
    </lineage>
</organism>
<evidence type="ECO:0000313" key="8">
    <source>
        <dbReference type="EMBL" id="CAB4956760.1"/>
    </source>
</evidence>
<keyword evidence="6" id="KW-0449">Lipoprotein</keyword>
<dbReference type="EMBL" id="CAFBNR010000009">
    <property type="protein sequence ID" value="CAB4956760.1"/>
    <property type="molecule type" value="Genomic_DNA"/>
</dbReference>